<evidence type="ECO:0000256" key="5">
    <source>
        <dbReference type="RuleBase" id="RU364054"/>
    </source>
</evidence>
<dbReference type="GeneID" id="54488433"/>
<dbReference type="RefSeq" id="XP_033598147.1">
    <property type="nucleotide sequence ID" value="XM_033747379.1"/>
</dbReference>
<dbReference type="InterPro" id="IPR029041">
    <property type="entry name" value="FAD-linked_oxidoreductase-like"/>
</dbReference>
<dbReference type="EMBL" id="ML996577">
    <property type="protein sequence ID" value="KAF2755696.1"/>
    <property type="molecule type" value="Genomic_DNA"/>
</dbReference>
<dbReference type="InterPro" id="IPR002872">
    <property type="entry name" value="Proline_DH_dom"/>
</dbReference>
<keyword evidence="3 5" id="KW-0560">Oxidoreductase</keyword>
<dbReference type="PANTHER" id="PTHR13914:SF0">
    <property type="entry name" value="PROLINE DEHYDROGENASE 1, MITOCHONDRIAL"/>
    <property type="match status" value="1"/>
</dbReference>
<dbReference type="OrthoDB" id="5464at2759"/>
<name>A0A6A6W0S8_9PEZI</name>
<proteinExistence type="inferred from homology"/>
<accession>A0A6A6W0S8</accession>
<dbReference type="GO" id="GO:0004657">
    <property type="term" value="F:proline dehydrogenase activity"/>
    <property type="evidence" value="ECO:0007669"/>
    <property type="project" value="UniProtKB-EC"/>
</dbReference>
<comment type="cofactor">
    <cofactor evidence="5">
        <name>FAD</name>
        <dbReference type="ChEBI" id="CHEBI:57692"/>
    </cofactor>
</comment>
<evidence type="ECO:0000313" key="7">
    <source>
        <dbReference type="EMBL" id="KAF2755696.1"/>
    </source>
</evidence>
<evidence type="ECO:0000256" key="3">
    <source>
        <dbReference type="ARBA" id="ARBA00023002"/>
    </source>
</evidence>
<protein>
    <recommendedName>
        <fullName evidence="2 5">Proline dehydrogenase</fullName>
        <ecNumber evidence="2 5">1.5.5.2</ecNumber>
    </recommendedName>
</protein>
<reference evidence="7" key="1">
    <citation type="journal article" date="2020" name="Stud. Mycol.">
        <title>101 Dothideomycetes genomes: a test case for predicting lifestyles and emergence of pathogens.</title>
        <authorList>
            <person name="Haridas S."/>
            <person name="Albert R."/>
            <person name="Binder M."/>
            <person name="Bloem J."/>
            <person name="Labutti K."/>
            <person name="Salamov A."/>
            <person name="Andreopoulos B."/>
            <person name="Baker S."/>
            <person name="Barry K."/>
            <person name="Bills G."/>
            <person name="Bluhm B."/>
            <person name="Cannon C."/>
            <person name="Castanera R."/>
            <person name="Culley D."/>
            <person name="Daum C."/>
            <person name="Ezra D."/>
            <person name="Gonzalez J."/>
            <person name="Henrissat B."/>
            <person name="Kuo A."/>
            <person name="Liang C."/>
            <person name="Lipzen A."/>
            <person name="Lutzoni F."/>
            <person name="Magnuson J."/>
            <person name="Mondo S."/>
            <person name="Nolan M."/>
            <person name="Ohm R."/>
            <person name="Pangilinan J."/>
            <person name="Park H.-J."/>
            <person name="Ramirez L."/>
            <person name="Alfaro M."/>
            <person name="Sun H."/>
            <person name="Tritt A."/>
            <person name="Yoshinaga Y."/>
            <person name="Zwiers L.-H."/>
            <person name="Turgeon B."/>
            <person name="Goodwin S."/>
            <person name="Spatafora J."/>
            <person name="Crous P."/>
            <person name="Grigoriev I."/>
        </authorList>
    </citation>
    <scope>NUCLEOTIDE SEQUENCE</scope>
    <source>
        <strain evidence="7">CBS 121739</strain>
    </source>
</reference>
<dbReference type="Proteomes" id="UP000799437">
    <property type="component" value="Unassembled WGS sequence"/>
</dbReference>
<sequence length="474" mass="53256">MNTSIRFRGTSCLNIRPCASRVSHCRTLNISRRYAPSRDVHTQRVNDTSAGVTADNPALARLPTIHLIRNIVLGSVFMNNTVFRLGMKALAEVGNPKRRLLYPESNWLVRIMLRRTLYDHFCAGTTTKEVAETVASMRSAGYSGVILIPTREIVAETSGLNTVSEIDLDTEQQLGIRSWKEDHLKTLSMIGSGDYMGMKFTGAGRTIFARLATGEDPPNTLLDAIDEIATQARAQGTRIWLDAEQQAIQPTIDRWVLDLMRTYNRTIPLISNTYQAYLKHCSSILTTHVRLAQTEGWVLGVKLVRGAYLSSEDRSRIHDTKAETDQCYDMLAAQLIERSLSSFSKTARSPDVHVFLAGHNTASIEKSVELYTRAVASGARYSPVRWGQLQGMADEVSCELLRRCEEAEREDAQMETRSQKRAKVEVYKCLQWGAVGESVQFLLRRAVENHGAAQRMASSVAIMRRELVRRVFRL</sequence>
<dbReference type="Gene3D" id="3.20.20.220">
    <property type="match status" value="1"/>
</dbReference>
<keyword evidence="5" id="KW-0285">Flavoprotein</keyword>
<dbReference type="GO" id="GO:0010133">
    <property type="term" value="P:L-proline catabolic process to L-glutamate"/>
    <property type="evidence" value="ECO:0007669"/>
    <property type="project" value="TreeGrafter"/>
</dbReference>
<evidence type="ECO:0000256" key="2">
    <source>
        <dbReference type="ARBA" id="ARBA00012695"/>
    </source>
</evidence>
<dbReference type="AlphaFoldDB" id="A0A6A6W0S8"/>
<dbReference type="Pfam" id="PF01619">
    <property type="entry name" value="Pro_dh"/>
    <property type="match status" value="1"/>
</dbReference>
<evidence type="ECO:0000256" key="4">
    <source>
        <dbReference type="ARBA" id="ARBA00023062"/>
    </source>
</evidence>
<evidence type="ECO:0000313" key="8">
    <source>
        <dbReference type="Proteomes" id="UP000799437"/>
    </source>
</evidence>
<dbReference type="InterPro" id="IPR015659">
    <property type="entry name" value="Proline_oxidase"/>
</dbReference>
<comment type="catalytic activity">
    <reaction evidence="5">
        <text>L-proline + a quinone = (S)-1-pyrroline-5-carboxylate + a quinol + H(+)</text>
        <dbReference type="Rhea" id="RHEA:23784"/>
        <dbReference type="ChEBI" id="CHEBI:15378"/>
        <dbReference type="ChEBI" id="CHEBI:17388"/>
        <dbReference type="ChEBI" id="CHEBI:24646"/>
        <dbReference type="ChEBI" id="CHEBI:60039"/>
        <dbReference type="ChEBI" id="CHEBI:132124"/>
        <dbReference type="EC" id="1.5.5.2"/>
    </reaction>
</comment>
<keyword evidence="5" id="KW-0274">FAD</keyword>
<comment type="function">
    <text evidence="5">Converts proline to delta-1-pyrroline-5-carboxylate.</text>
</comment>
<dbReference type="SUPFAM" id="SSF51730">
    <property type="entry name" value="FAD-linked oxidoreductase"/>
    <property type="match status" value="1"/>
</dbReference>
<dbReference type="PANTHER" id="PTHR13914">
    <property type="entry name" value="PROLINE OXIDASE"/>
    <property type="match status" value="1"/>
</dbReference>
<gene>
    <name evidence="7" type="ORF">EJ05DRAFT_503152</name>
</gene>
<dbReference type="GO" id="GO:0005739">
    <property type="term" value="C:mitochondrion"/>
    <property type="evidence" value="ECO:0007669"/>
    <property type="project" value="TreeGrafter"/>
</dbReference>
<evidence type="ECO:0000256" key="1">
    <source>
        <dbReference type="ARBA" id="ARBA00005869"/>
    </source>
</evidence>
<keyword evidence="8" id="KW-1185">Reference proteome</keyword>
<comment type="similarity">
    <text evidence="1 5">Belongs to the proline oxidase family.</text>
</comment>
<organism evidence="7 8">
    <name type="scientific">Pseudovirgaria hyperparasitica</name>
    <dbReference type="NCBI Taxonomy" id="470096"/>
    <lineage>
        <taxon>Eukaryota</taxon>
        <taxon>Fungi</taxon>
        <taxon>Dikarya</taxon>
        <taxon>Ascomycota</taxon>
        <taxon>Pezizomycotina</taxon>
        <taxon>Dothideomycetes</taxon>
        <taxon>Dothideomycetes incertae sedis</taxon>
        <taxon>Acrospermales</taxon>
        <taxon>Acrospermaceae</taxon>
        <taxon>Pseudovirgaria</taxon>
    </lineage>
</organism>
<keyword evidence="4 5" id="KW-0642">Proline metabolism</keyword>
<dbReference type="GO" id="GO:0071949">
    <property type="term" value="F:FAD binding"/>
    <property type="evidence" value="ECO:0007669"/>
    <property type="project" value="TreeGrafter"/>
</dbReference>
<dbReference type="EC" id="1.5.5.2" evidence="2 5"/>
<feature type="domain" description="Proline dehydrogenase" evidence="6">
    <location>
        <begin position="134"/>
        <end position="456"/>
    </location>
</feature>
<evidence type="ECO:0000259" key="6">
    <source>
        <dbReference type="Pfam" id="PF01619"/>
    </source>
</evidence>